<evidence type="ECO:0000313" key="1">
    <source>
        <dbReference type="EMBL" id="CAF1479966.1"/>
    </source>
</evidence>
<proteinExistence type="predicted"/>
<organism evidence="1 2">
    <name type="scientific">Adineta ricciae</name>
    <name type="common">Rotifer</name>
    <dbReference type="NCBI Taxonomy" id="249248"/>
    <lineage>
        <taxon>Eukaryota</taxon>
        <taxon>Metazoa</taxon>
        <taxon>Spiralia</taxon>
        <taxon>Gnathifera</taxon>
        <taxon>Rotifera</taxon>
        <taxon>Eurotatoria</taxon>
        <taxon>Bdelloidea</taxon>
        <taxon>Adinetida</taxon>
        <taxon>Adinetidae</taxon>
        <taxon>Adineta</taxon>
    </lineage>
</organism>
<evidence type="ECO:0000313" key="2">
    <source>
        <dbReference type="Proteomes" id="UP000663852"/>
    </source>
</evidence>
<dbReference type="AlphaFoldDB" id="A0A815RMY4"/>
<accession>A0A815RMY4</accession>
<dbReference type="Proteomes" id="UP000663852">
    <property type="component" value="Unassembled WGS sequence"/>
</dbReference>
<sequence>MKNFKQLTSDSKSPHRNTSGNVFSEKSIFDVFFYPADIQASNQTIYVSTTLLYEKENKSVHYIYHRISALQHRPVSTIDCYRISMNDLSRTPMIPHRRIPIIDHHRILTTCFSRKLHETISTSSFKKLPSQPKNTTLSQSNSFHFSQTVKSLELILFSTLCHI</sequence>
<comment type="caution">
    <text evidence="1">The sequence shown here is derived from an EMBL/GenBank/DDBJ whole genome shotgun (WGS) entry which is preliminary data.</text>
</comment>
<gene>
    <name evidence="1" type="ORF">EDS130_LOCUS41376</name>
</gene>
<protein>
    <submittedName>
        <fullName evidence="1">Uncharacterized protein</fullName>
    </submittedName>
</protein>
<reference evidence="1" key="1">
    <citation type="submission" date="2021-02" db="EMBL/GenBank/DDBJ databases">
        <authorList>
            <person name="Nowell W R."/>
        </authorList>
    </citation>
    <scope>NUCLEOTIDE SEQUENCE</scope>
</reference>
<dbReference type="EMBL" id="CAJNOJ010000541">
    <property type="protein sequence ID" value="CAF1479966.1"/>
    <property type="molecule type" value="Genomic_DNA"/>
</dbReference>
<name>A0A815RMY4_ADIRI</name>